<dbReference type="InterPro" id="IPR003439">
    <property type="entry name" value="ABC_transporter-like_ATP-bd"/>
</dbReference>
<protein>
    <submittedName>
        <fullName evidence="10">ATP-binding cassette subfamily B protein</fullName>
    </submittedName>
</protein>
<reference evidence="10 11" key="1">
    <citation type="submission" date="2023-07" db="EMBL/GenBank/DDBJ databases">
        <title>Sorghum-associated microbial communities from plants grown in Nebraska, USA.</title>
        <authorList>
            <person name="Schachtman D."/>
        </authorList>
    </citation>
    <scope>NUCLEOTIDE SEQUENCE [LARGE SCALE GENOMIC DNA]</scope>
    <source>
        <strain evidence="10 11">2980</strain>
    </source>
</reference>
<keyword evidence="11" id="KW-1185">Reference proteome</keyword>
<feature type="transmembrane region" description="Helical" evidence="7">
    <location>
        <begin position="91"/>
        <end position="116"/>
    </location>
</feature>
<dbReference type="Pfam" id="PF00664">
    <property type="entry name" value="ABC_membrane"/>
    <property type="match status" value="1"/>
</dbReference>
<feature type="transmembrane region" description="Helical" evidence="7">
    <location>
        <begin position="185"/>
        <end position="209"/>
    </location>
</feature>
<evidence type="ECO:0000256" key="1">
    <source>
        <dbReference type="ARBA" id="ARBA00004651"/>
    </source>
</evidence>
<dbReference type="InterPro" id="IPR011527">
    <property type="entry name" value="ABC1_TM_dom"/>
</dbReference>
<dbReference type="InterPro" id="IPR036640">
    <property type="entry name" value="ABC1_TM_sf"/>
</dbReference>
<dbReference type="Gene3D" id="3.40.50.300">
    <property type="entry name" value="P-loop containing nucleotide triphosphate hydrolases"/>
    <property type="match status" value="1"/>
</dbReference>
<dbReference type="Gene3D" id="1.20.1560.10">
    <property type="entry name" value="ABC transporter type 1, transmembrane domain"/>
    <property type="match status" value="1"/>
</dbReference>
<dbReference type="SUPFAM" id="SSF52540">
    <property type="entry name" value="P-loop containing nucleoside triphosphate hydrolases"/>
    <property type="match status" value="1"/>
</dbReference>
<dbReference type="PANTHER" id="PTHR43394:SF1">
    <property type="entry name" value="ATP-BINDING CASSETTE SUB-FAMILY B MEMBER 10, MITOCHONDRIAL"/>
    <property type="match status" value="1"/>
</dbReference>
<feature type="domain" description="ABC transmembrane type-1" evidence="9">
    <location>
        <begin position="55"/>
        <end position="342"/>
    </location>
</feature>
<evidence type="ECO:0000256" key="4">
    <source>
        <dbReference type="ARBA" id="ARBA00022840"/>
    </source>
</evidence>
<feature type="transmembrane region" description="Helical" evidence="7">
    <location>
        <begin position="50"/>
        <end position="71"/>
    </location>
</feature>
<evidence type="ECO:0000313" key="10">
    <source>
        <dbReference type="EMBL" id="MDR6865572.1"/>
    </source>
</evidence>
<comment type="caution">
    <text evidence="10">The sequence shown here is derived from an EMBL/GenBank/DDBJ whole genome shotgun (WGS) entry which is preliminary data.</text>
</comment>
<keyword evidence="4 10" id="KW-0067">ATP-binding</keyword>
<gene>
    <name evidence="10" type="ORF">J2Y69_000154</name>
</gene>
<evidence type="ECO:0000256" key="5">
    <source>
        <dbReference type="ARBA" id="ARBA00022989"/>
    </source>
</evidence>
<dbReference type="InterPro" id="IPR003593">
    <property type="entry name" value="AAA+_ATPase"/>
</dbReference>
<keyword evidence="2 7" id="KW-0812">Transmembrane</keyword>
<accession>A0ABU1S7I7</accession>
<dbReference type="GO" id="GO:0005524">
    <property type="term" value="F:ATP binding"/>
    <property type="evidence" value="ECO:0007669"/>
    <property type="project" value="UniProtKB-KW"/>
</dbReference>
<proteinExistence type="predicted"/>
<dbReference type="PROSITE" id="PS00211">
    <property type="entry name" value="ABC_TRANSPORTER_1"/>
    <property type="match status" value="1"/>
</dbReference>
<dbReference type="InterPro" id="IPR027417">
    <property type="entry name" value="P-loop_NTPase"/>
</dbReference>
<dbReference type="InterPro" id="IPR039421">
    <property type="entry name" value="Type_1_exporter"/>
</dbReference>
<dbReference type="CDD" id="cd18550">
    <property type="entry name" value="ABC_6TM_exporter_like"/>
    <property type="match status" value="1"/>
</dbReference>
<dbReference type="EMBL" id="JAVDUM010000001">
    <property type="protein sequence ID" value="MDR6865572.1"/>
    <property type="molecule type" value="Genomic_DNA"/>
</dbReference>
<dbReference type="SMART" id="SM00382">
    <property type="entry name" value="AAA"/>
    <property type="match status" value="1"/>
</dbReference>
<comment type="subcellular location">
    <subcellularLocation>
        <location evidence="1">Cell membrane</location>
        <topology evidence="1">Multi-pass membrane protein</topology>
    </subcellularLocation>
</comment>
<name>A0ABU1S7I7_9MICO</name>
<organism evidence="10 11">
    <name type="scientific">Microbacterium resistens</name>
    <dbReference type="NCBI Taxonomy" id="156977"/>
    <lineage>
        <taxon>Bacteria</taxon>
        <taxon>Bacillati</taxon>
        <taxon>Actinomycetota</taxon>
        <taxon>Actinomycetes</taxon>
        <taxon>Micrococcales</taxon>
        <taxon>Microbacteriaceae</taxon>
        <taxon>Microbacterium</taxon>
    </lineage>
</organism>
<evidence type="ECO:0000256" key="2">
    <source>
        <dbReference type="ARBA" id="ARBA00022692"/>
    </source>
</evidence>
<dbReference type="SUPFAM" id="SSF90123">
    <property type="entry name" value="ABC transporter transmembrane region"/>
    <property type="match status" value="1"/>
</dbReference>
<dbReference type="Proteomes" id="UP001259347">
    <property type="component" value="Unassembled WGS sequence"/>
</dbReference>
<dbReference type="PROSITE" id="PS50929">
    <property type="entry name" value="ABC_TM1F"/>
    <property type="match status" value="1"/>
</dbReference>
<evidence type="ECO:0000313" key="11">
    <source>
        <dbReference type="Proteomes" id="UP001259347"/>
    </source>
</evidence>
<feature type="domain" description="ABC transporter" evidence="8">
    <location>
        <begin position="379"/>
        <end position="617"/>
    </location>
</feature>
<evidence type="ECO:0000256" key="3">
    <source>
        <dbReference type="ARBA" id="ARBA00022741"/>
    </source>
</evidence>
<dbReference type="PANTHER" id="PTHR43394">
    <property type="entry name" value="ATP-DEPENDENT PERMEASE MDL1, MITOCHONDRIAL"/>
    <property type="match status" value="1"/>
</dbReference>
<keyword evidence="5 7" id="KW-1133">Transmembrane helix</keyword>
<evidence type="ECO:0000256" key="7">
    <source>
        <dbReference type="SAM" id="Phobius"/>
    </source>
</evidence>
<sequence length="630" mass="66953">MSMGGGMGGGRGGFRGVDESAQRRLNAQAPVVPGLGRRVVSLFRAYRARLLSTGVLVVLGAAIAVIPPLIVQRIFDDALFPIAGGGPRLDLLLVLVLVMIGLFLLSALLGVAQTWLTATVGNSVTGDLRVRLFEHLQAMELGFFTRTKTGVIQSRLQNDVGGVSGVLTNTVTSILGNTVTVVASLVAMLLIDWRLTLIAVVLMPVLVIVQRRVGQVRARIAGETQESLSELTSITQETLSVSGILLSKSFNRQRTESARYQEENRNQVRLQVRRAMSGQGFFAVVQVLMSSVPAVIYLVAGYLVAGGTGAITAGTVVAFTTVQARLLMPLIGLMRVALDVQTSSALFARIFEYLDLVPQIRDAPDALPITATPGPRGRIEFRDVVFRYPDAPPDARPTLDGVSFVAEPGAHVAFVGPSGAGKTTVLYLAPRLYEAEGGEVLFSGADVRTLAQEAIIDEIGIVSQDTYLFHATIRENLLYAKPGATEEELVTACTAANIHHVIAGFEDGYDTVVGERGYRLSGGEKQRIAIARVLLKDPPVLLLDEATSALDTVSERVVQEALDEAAKGRTTLTVAHRLSTVMGADVIHVVEAGRIIESGSHAELLALGGLYADLAAQQVAAARVDGALPG</sequence>
<keyword evidence="3" id="KW-0547">Nucleotide-binding</keyword>
<dbReference type="PROSITE" id="PS50893">
    <property type="entry name" value="ABC_TRANSPORTER_2"/>
    <property type="match status" value="1"/>
</dbReference>
<evidence type="ECO:0000256" key="6">
    <source>
        <dbReference type="ARBA" id="ARBA00023136"/>
    </source>
</evidence>
<evidence type="ECO:0000259" key="9">
    <source>
        <dbReference type="PROSITE" id="PS50929"/>
    </source>
</evidence>
<keyword evidence="6 7" id="KW-0472">Membrane</keyword>
<feature type="transmembrane region" description="Helical" evidence="7">
    <location>
        <begin position="281"/>
        <end position="304"/>
    </location>
</feature>
<dbReference type="InterPro" id="IPR017871">
    <property type="entry name" value="ABC_transporter-like_CS"/>
</dbReference>
<evidence type="ECO:0000259" key="8">
    <source>
        <dbReference type="PROSITE" id="PS50893"/>
    </source>
</evidence>
<dbReference type="Pfam" id="PF00005">
    <property type="entry name" value="ABC_tran"/>
    <property type="match status" value="1"/>
</dbReference>